<sequence length="82" mass="9018">MAEKKTEAVQKTNWDNLVEKVTHSKGYNTILENKVLFSMGTAIILILAVVLYGMIGGDSDAPDFTLKDTEGKSFSLSDYEGE</sequence>
<accession>A0A382LI24</accession>
<keyword evidence="1" id="KW-0812">Transmembrane</keyword>
<reference evidence="2" key="1">
    <citation type="submission" date="2018-05" db="EMBL/GenBank/DDBJ databases">
        <authorList>
            <person name="Lanie J.A."/>
            <person name="Ng W.-L."/>
            <person name="Kazmierczak K.M."/>
            <person name="Andrzejewski T.M."/>
            <person name="Davidsen T.M."/>
            <person name="Wayne K.J."/>
            <person name="Tettelin H."/>
            <person name="Glass J.I."/>
            <person name="Rusch D."/>
            <person name="Podicherti R."/>
            <person name="Tsui H.-C.T."/>
            <person name="Winkler M.E."/>
        </authorList>
    </citation>
    <scope>NUCLEOTIDE SEQUENCE</scope>
</reference>
<proteinExistence type="predicted"/>
<keyword evidence="1" id="KW-1133">Transmembrane helix</keyword>
<feature type="transmembrane region" description="Helical" evidence="1">
    <location>
        <begin position="35"/>
        <end position="55"/>
    </location>
</feature>
<feature type="non-terminal residue" evidence="2">
    <location>
        <position position="82"/>
    </location>
</feature>
<dbReference type="EMBL" id="UINC01086407">
    <property type="protein sequence ID" value="SVC34837.1"/>
    <property type="molecule type" value="Genomic_DNA"/>
</dbReference>
<dbReference type="Gene3D" id="3.40.30.10">
    <property type="entry name" value="Glutaredoxin"/>
    <property type="match status" value="1"/>
</dbReference>
<keyword evidence="1" id="KW-0472">Membrane</keyword>
<name>A0A382LI24_9ZZZZ</name>
<dbReference type="AlphaFoldDB" id="A0A382LI24"/>
<protein>
    <submittedName>
        <fullName evidence="2">Uncharacterized protein</fullName>
    </submittedName>
</protein>
<evidence type="ECO:0000256" key="1">
    <source>
        <dbReference type="SAM" id="Phobius"/>
    </source>
</evidence>
<evidence type="ECO:0000313" key="2">
    <source>
        <dbReference type="EMBL" id="SVC34837.1"/>
    </source>
</evidence>
<gene>
    <name evidence="2" type="ORF">METZ01_LOCUS287691</name>
</gene>
<organism evidence="2">
    <name type="scientific">marine metagenome</name>
    <dbReference type="NCBI Taxonomy" id="408172"/>
    <lineage>
        <taxon>unclassified sequences</taxon>
        <taxon>metagenomes</taxon>
        <taxon>ecological metagenomes</taxon>
    </lineage>
</organism>